<evidence type="ECO:0000313" key="1">
    <source>
        <dbReference type="EMBL" id="MEQ2246876.1"/>
    </source>
</evidence>
<sequence length="107" mass="11802">MLVLRQLVAQLVRLPAGGLLAWSLHGLPLHAWILYGYSGFLPHSKNIIGLSKFPLGVKGCCLSSVLPCDGDLFRLYPPLTCRPLQRGTSSPATQYGRSGYRKWMDGF</sequence>
<evidence type="ECO:0000313" key="2">
    <source>
        <dbReference type="Proteomes" id="UP001482620"/>
    </source>
</evidence>
<accession>A0ABV0URK2</accession>
<name>A0ABV0URK2_9TELE</name>
<evidence type="ECO:0008006" key="3">
    <source>
        <dbReference type="Google" id="ProtNLM"/>
    </source>
</evidence>
<protein>
    <recommendedName>
        <fullName evidence="3">Secreted protein</fullName>
    </recommendedName>
</protein>
<dbReference type="EMBL" id="JAHRIQ010081287">
    <property type="protein sequence ID" value="MEQ2246876.1"/>
    <property type="molecule type" value="Genomic_DNA"/>
</dbReference>
<reference evidence="1 2" key="1">
    <citation type="submission" date="2021-06" db="EMBL/GenBank/DDBJ databases">
        <authorList>
            <person name="Palmer J.M."/>
        </authorList>
    </citation>
    <scope>NUCLEOTIDE SEQUENCE [LARGE SCALE GENOMIC DNA]</scope>
    <source>
        <strain evidence="2">if_2019</strain>
        <tissue evidence="1">Muscle</tissue>
    </source>
</reference>
<proteinExistence type="predicted"/>
<organism evidence="1 2">
    <name type="scientific">Ilyodon furcidens</name>
    <name type="common">goldbreast splitfin</name>
    <dbReference type="NCBI Taxonomy" id="33524"/>
    <lineage>
        <taxon>Eukaryota</taxon>
        <taxon>Metazoa</taxon>
        <taxon>Chordata</taxon>
        <taxon>Craniata</taxon>
        <taxon>Vertebrata</taxon>
        <taxon>Euteleostomi</taxon>
        <taxon>Actinopterygii</taxon>
        <taxon>Neopterygii</taxon>
        <taxon>Teleostei</taxon>
        <taxon>Neoteleostei</taxon>
        <taxon>Acanthomorphata</taxon>
        <taxon>Ovalentaria</taxon>
        <taxon>Atherinomorphae</taxon>
        <taxon>Cyprinodontiformes</taxon>
        <taxon>Goodeidae</taxon>
        <taxon>Ilyodon</taxon>
    </lineage>
</organism>
<comment type="caution">
    <text evidence="1">The sequence shown here is derived from an EMBL/GenBank/DDBJ whole genome shotgun (WGS) entry which is preliminary data.</text>
</comment>
<dbReference type="Proteomes" id="UP001482620">
    <property type="component" value="Unassembled WGS sequence"/>
</dbReference>
<gene>
    <name evidence="1" type="ORF">ILYODFUR_003625</name>
</gene>
<keyword evidence="2" id="KW-1185">Reference proteome</keyword>